<dbReference type="RefSeq" id="WP_390364408.1">
    <property type="nucleotide sequence ID" value="NZ_JBHTKJ010000070.1"/>
</dbReference>
<accession>A0ABW3LSQ5</accession>
<dbReference type="Gene3D" id="1.10.10.2840">
    <property type="entry name" value="PucR C-terminal helix-turn-helix domain"/>
    <property type="match status" value="1"/>
</dbReference>
<dbReference type="InterPro" id="IPR051448">
    <property type="entry name" value="CdaR-like_regulators"/>
</dbReference>
<feature type="domain" description="PucR C-terminal helix-turn-helix" evidence="2">
    <location>
        <begin position="351"/>
        <end position="408"/>
    </location>
</feature>
<dbReference type="PANTHER" id="PTHR33744:SF1">
    <property type="entry name" value="DNA-BINDING TRANSCRIPTIONAL ACTIVATOR ADER"/>
    <property type="match status" value="1"/>
</dbReference>
<name>A0ABW3LSQ5_9BACI</name>
<dbReference type="Pfam" id="PF13556">
    <property type="entry name" value="HTH_30"/>
    <property type="match status" value="1"/>
</dbReference>
<reference evidence="5" key="1">
    <citation type="journal article" date="2019" name="Int. J. Syst. Evol. Microbiol.">
        <title>The Global Catalogue of Microorganisms (GCM) 10K type strain sequencing project: providing services to taxonomists for standard genome sequencing and annotation.</title>
        <authorList>
            <consortium name="The Broad Institute Genomics Platform"/>
            <consortium name="The Broad Institute Genome Sequencing Center for Infectious Disease"/>
            <person name="Wu L."/>
            <person name="Ma J."/>
        </authorList>
    </citation>
    <scope>NUCLEOTIDE SEQUENCE [LARGE SCALE GENOMIC DNA]</scope>
    <source>
        <strain evidence="5">CCUG 56754</strain>
    </source>
</reference>
<sequence>MTKHPDTLKNRLNKVYVSPDDLADHIADIFKCPITIEDSNHHVVSYSKHKENIDEARISTIMNRKVPDKVINGLWKNGIMPRLIDSDDPVIIPEIMEIGLGNRVAISIRKKNEILGFIWAHTSDQTLSDEEIKLFKETSTYVQKFFLQSRQRRRKSEEGYKDFFWQLLRGDFRDGDEILRWAKQLNINLDGNKVIVVIKFSDEITEQMEKHAYYLSESQVKVSVITRLFDDNEFIMLIRLKDEVHPKQIISDFIQQFIQKMSKQLKLKNVHGSAGLFYHSPQNITDSHHQATEVLRLKEKFPEKLNRIFMYEELGVYQFIERLYEFQKQNHYQNRQIETLRSYDKTHKTFLLLTLDVYLQCDNNVYQAAKTLFIHPNTMNYRLKRIREVSGIDLKDPNQKTTLYLDLIIENLKEA</sequence>
<dbReference type="PANTHER" id="PTHR33744">
    <property type="entry name" value="CARBOHYDRATE DIACID REGULATOR"/>
    <property type="match status" value="1"/>
</dbReference>
<comment type="caution">
    <text evidence="4">The sequence shown here is derived from an EMBL/GenBank/DDBJ whole genome shotgun (WGS) entry which is preliminary data.</text>
</comment>
<keyword evidence="5" id="KW-1185">Reference proteome</keyword>
<evidence type="ECO:0000313" key="5">
    <source>
        <dbReference type="Proteomes" id="UP001597040"/>
    </source>
</evidence>
<gene>
    <name evidence="4" type="ORF">ACFQ3N_18545</name>
</gene>
<dbReference type="Pfam" id="PF17853">
    <property type="entry name" value="GGDEF_2"/>
    <property type="match status" value="1"/>
</dbReference>
<dbReference type="InterPro" id="IPR041522">
    <property type="entry name" value="CdaR_GGDEF"/>
</dbReference>
<protein>
    <submittedName>
        <fullName evidence="4">PucR family transcriptional regulator</fullName>
    </submittedName>
</protein>
<evidence type="ECO:0000256" key="1">
    <source>
        <dbReference type="ARBA" id="ARBA00006754"/>
    </source>
</evidence>
<feature type="domain" description="CdaR GGDEF-like" evidence="3">
    <location>
        <begin position="174"/>
        <end position="297"/>
    </location>
</feature>
<comment type="similarity">
    <text evidence="1">Belongs to the CdaR family.</text>
</comment>
<proteinExistence type="inferred from homology"/>
<dbReference type="EMBL" id="JBHTKJ010000070">
    <property type="protein sequence ID" value="MFD1040379.1"/>
    <property type="molecule type" value="Genomic_DNA"/>
</dbReference>
<dbReference type="InterPro" id="IPR025736">
    <property type="entry name" value="PucR_C-HTH_dom"/>
</dbReference>
<evidence type="ECO:0000259" key="3">
    <source>
        <dbReference type="Pfam" id="PF17853"/>
    </source>
</evidence>
<dbReference type="Proteomes" id="UP001597040">
    <property type="component" value="Unassembled WGS sequence"/>
</dbReference>
<dbReference type="InterPro" id="IPR042070">
    <property type="entry name" value="PucR_C-HTH_sf"/>
</dbReference>
<evidence type="ECO:0000313" key="4">
    <source>
        <dbReference type="EMBL" id="MFD1040379.1"/>
    </source>
</evidence>
<evidence type="ECO:0000259" key="2">
    <source>
        <dbReference type="Pfam" id="PF13556"/>
    </source>
</evidence>
<organism evidence="4 5">
    <name type="scientific">Virgibacillus byunsanensis</name>
    <dbReference type="NCBI Taxonomy" id="570945"/>
    <lineage>
        <taxon>Bacteria</taxon>
        <taxon>Bacillati</taxon>
        <taxon>Bacillota</taxon>
        <taxon>Bacilli</taxon>
        <taxon>Bacillales</taxon>
        <taxon>Bacillaceae</taxon>
        <taxon>Virgibacillus</taxon>
    </lineage>
</organism>